<dbReference type="AlphaFoldDB" id="A0AAV7Q5V0"/>
<keyword evidence="1" id="KW-0472">Membrane</keyword>
<keyword evidence="1" id="KW-1133">Transmembrane helix</keyword>
<protein>
    <submittedName>
        <fullName evidence="2">Uncharacterized protein</fullName>
    </submittedName>
</protein>
<keyword evidence="1" id="KW-0812">Transmembrane</keyword>
<accession>A0AAV7Q5V0</accession>
<proteinExistence type="predicted"/>
<evidence type="ECO:0000313" key="3">
    <source>
        <dbReference type="Proteomes" id="UP001066276"/>
    </source>
</evidence>
<sequence>MRTLPKALKTKRAYRRNVMHALQLVAIVMIGTPHFVGFTSTFILEEILPKEYNDKARLFHLPLSPNSCLLNAWFTYLGSQSRTQERSR</sequence>
<feature type="transmembrane region" description="Helical" evidence="1">
    <location>
        <begin position="56"/>
        <end position="78"/>
    </location>
</feature>
<evidence type="ECO:0000256" key="1">
    <source>
        <dbReference type="SAM" id="Phobius"/>
    </source>
</evidence>
<dbReference type="Proteomes" id="UP001066276">
    <property type="component" value="Chromosome 6"/>
</dbReference>
<comment type="caution">
    <text evidence="2">The sequence shown here is derived from an EMBL/GenBank/DDBJ whole genome shotgun (WGS) entry which is preliminary data.</text>
</comment>
<gene>
    <name evidence="2" type="ORF">NDU88_001979</name>
</gene>
<name>A0AAV7Q5V0_PLEWA</name>
<organism evidence="2 3">
    <name type="scientific">Pleurodeles waltl</name>
    <name type="common">Iberian ribbed newt</name>
    <dbReference type="NCBI Taxonomy" id="8319"/>
    <lineage>
        <taxon>Eukaryota</taxon>
        <taxon>Metazoa</taxon>
        <taxon>Chordata</taxon>
        <taxon>Craniata</taxon>
        <taxon>Vertebrata</taxon>
        <taxon>Euteleostomi</taxon>
        <taxon>Amphibia</taxon>
        <taxon>Batrachia</taxon>
        <taxon>Caudata</taxon>
        <taxon>Salamandroidea</taxon>
        <taxon>Salamandridae</taxon>
        <taxon>Pleurodelinae</taxon>
        <taxon>Pleurodeles</taxon>
    </lineage>
</organism>
<dbReference type="EMBL" id="JANPWB010000010">
    <property type="protein sequence ID" value="KAJ1135540.1"/>
    <property type="molecule type" value="Genomic_DNA"/>
</dbReference>
<evidence type="ECO:0000313" key="2">
    <source>
        <dbReference type="EMBL" id="KAJ1135540.1"/>
    </source>
</evidence>
<feature type="transmembrane region" description="Helical" evidence="1">
    <location>
        <begin position="21"/>
        <end position="44"/>
    </location>
</feature>
<keyword evidence="3" id="KW-1185">Reference proteome</keyword>
<reference evidence="2" key="1">
    <citation type="journal article" date="2022" name="bioRxiv">
        <title>Sequencing and chromosome-scale assembly of the giantPleurodeles waltlgenome.</title>
        <authorList>
            <person name="Brown T."/>
            <person name="Elewa A."/>
            <person name="Iarovenko S."/>
            <person name="Subramanian E."/>
            <person name="Araus A.J."/>
            <person name="Petzold A."/>
            <person name="Susuki M."/>
            <person name="Suzuki K.-i.T."/>
            <person name="Hayashi T."/>
            <person name="Toyoda A."/>
            <person name="Oliveira C."/>
            <person name="Osipova E."/>
            <person name="Leigh N.D."/>
            <person name="Simon A."/>
            <person name="Yun M.H."/>
        </authorList>
    </citation>
    <scope>NUCLEOTIDE SEQUENCE</scope>
    <source>
        <strain evidence="2">20211129_DDA</strain>
        <tissue evidence="2">Liver</tissue>
    </source>
</reference>